<dbReference type="RefSeq" id="WP_055463100.1">
    <property type="nucleotide sequence ID" value="NZ_CYHG01000005.1"/>
</dbReference>
<dbReference type="InterPro" id="IPR036928">
    <property type="entry name" value="AS_sf"/>
</dbReference>
<dbReference type="OrthoDB" id="8872210at2"/>
<evidence type="ECO:0000313" key="4">
    <source>
        <dbReference type="Proteomes" id="UP000182769"/>
    </source>
</evidence>
<accession>A0A0K6IM35</accession>
<dbReference type="Gene3D" id="3.90.1300.10">
    <property type="entry name" value="Amidase signature (AS) domain"/>
    <property type="match status" value="1"/>
</dbReference>
<comment type="similarity">
    <text evidence="1">Belongs to the amidase family.</text>
</comment>
<dbReference type="EMBL" id="CYHG01000005">
    <property type="protein sequence ID" value="CUB04153.1"/>
    <property type="molecule type" value="Genomic_DNA"/>
</dbReference>
<organism evidence="3 4">
    <name type="scientific">Marinomonas fungiae</name>
    <dbReference type="NCBI Taxonomy" id="1137284"/>
    <lineage>
        <taxon>Bacteria</taxon>
        <taxon>Pseudomonadati</taxon>
        <taxon>Pseudomonadota</taxon>
        <taxon>Gammaproteobacteria</taxon>
        <taxon>Oceanospirillales</taxon>
        <taxon>Oceanospirillaceae</taxon>
        <taxon>Marinomonas</taxon>
    </lineage>
</organism>
<proteinExistence type="inferred from homology"/>
<gene>
    <name evidence="3" type="ORF">Ga0061065_105249</name>
</gene>
<dbReference type="SUPFAM" id="SSF75304">
    <property type="entry name" value="Amidase signature (AS) enzymes"/>
    <property type="match status" value="1"/>
</dbReference>
<evidence type="ECO:0000256" key="1">
    <source>
        <dbReference type="ARBA" id="ARBA00009199"/>
    </source>
</evidence>
<dbReference type="STRING" id="1137284.GCA_001418205_02017"/>
<name>A0A0K6IM35_9GAMM</name>
<feature type="domain" description="Amidase" evidence="2">
    <location>
        <begin position="29"/>
        <end position="455"/>
    </location>
</feature>
<evidence type="ECO:0000313" key="3">
    <source>
        <dbReference type="EMBL" id="CUB04153.1"/>
    </source>
</evidence>
<dbReference type="Pfam" id="PF01425">
    <property type="entry name" value="Amidase"/>
    <property type="match status" value="1"/>
</dbReference>
<dbReference type="InterPro" id="IPR023631">
    <property type="entry name" value="Amidase_dom"/>
</dbReference>
<dbReference type="GO" id="GO:0016740">
    <property type="term" value="F:transferase activity"/>
    <property type="evidence" value="ECO:0007669"/>
    <property type="project" value="UniProtKB-KW"/>
</dbReference>
<sequence length="479" mass="51261">MKDIHSLMDQCDGIALAEHVKNKEVTAQELLNASIERLEKVNPIINAVAEKLYDAAREAPTTEGAFEGVPTLVKDLFAPMKEARMSNGSFSLGKARPGFDDSVVSRLRASGLRFIGTSTAPEFGISYTTESGRFGVTRNPWNLDHSAGGSSGGSAAIVAARVVPFAHGNDGGGSIRVPSSCCGLFGLKPSRGLVPSGPLVGEGWGGMGCAHALTVSVRDSAALLDVVAGSDLGAPYAAPIQQDSYLSSMQKEVKPLRIALVEDAGPWSLSPEALASVRHTAKLCESLGHSVEIVKFPVDLPSFFSSAFDVIAPNTLSYVQLLGDMRGAPVKDEELEAGTRIILRERGNISAVKYTQAIEHFHRLGREMAGFMQQFDVLLTPTLTREPPKIGDIRMLNAEASLDEFIHLSHGYSPYTAVFNSTGQPAMSVPLYWTQNELPLGSHFVGRFGEEATLLQLAAQLEQAQPWAHKVPPVNARSA</sequence>
<dbReference type="PANTHER" id="PTHR11895">
    <property type="entry name" value="TRANSAMIDASE"/>
    <property type="match status" value="1"/>
</dbReference>
<dbReference type="InterPro" id="IPR000120">
    <property type="entry name" value="Amidase"/>
</dbReference>
<reference evidence="4" key="1">
    <citation type="submission" date="2015-08" db="EMBL/GenBank/DDBJ databases">
        <authorList>
            <person name="Varghese N."/>
        </authorList>
    </citation>
    <scope>NUCLEOTIDE SEQUENCE [LARGE SCALE GENOMIC DNA]</scope>
    <source>
        <strain evidence="4">JCM 18476</strain>
    </source>
</reference>
<keyword evidence="4" id="KW-1185">Reference proteome</keyword>
<dbReference type="Proteomes" id="UP000182769">
    <property type="component" value="Unassembled WGS sequence"/>
</dbReference>
<dbReference type="PROSITE" id="PS00571">
    <property type="entry name" value="AMIDASES"/>
    <property type="match status" value="1"/>
</dbReference>
<protein>
    <submittedName>
        <fullName evidence="3">Asp-tRNAAsn/Glu-tRNAGln amidotransferase A subunit or related amidase</fullName>
    </submittedName>
</protein>
<evidence type="ECO:0000259" key="2">
    <source>
        <dbReference type="Pfam" id="PF01425"/>
    </source>
</evidence>
<dbReference type="InterPro" id="IPR020556">
    <property type="entry name" value="Amidase_CS"/>
</dbReference>
<dbReference type="AlphaFoldDB" id="A0A0K6IM35"/>
<dbReference type="PANTHER" id="PTHR11895:SF7">
    <property type="entry name" value="GLUTAMYL-TRNA(GLN) AMIDOTRANSFERASE SUBUNIT A, MITOCHONDRIAL"/>
    <property type="match status" value="1"/>
</dbReference>
<keyword evidence="3" id="KW-0808">Transferase</keyword>